<dbReference type="Proteomes" id="UP001589716">
    <property type="component" value="Unassembled WGS sequence"/>
</dbReference>
<dbReference type="InterPro" id="IPR009056">
    <property type="entry name" value="Cyt_c-like_dom"/>
</dbReference>
<gene>
    <name evidence="5" type="ORF">ACFFTP_31090</name>
</gene>
<evidence type="ECO:0000259" key="4">
    <source>
        <dbReference type="PROSITE" id="PS51007"/>
    </source>
</evidence>
<evidence type="ECO:0000256" key="1">
    <source>
        <dbReference type="ARBA" id="ARBA00022723"/>
    </source>
</evidence>
<evidence type="ECO:0000313" key="5">
    <source>
        <dbReference type="EMBL" id="MFB9558613.1"/>
    </source>
</evidence>
<dbReference type="RefSeq" id="WP_382746213.1">
    <property type="nucleotide sequence ID" value="NZ_JBHMCT010000045.1"/>
</dbReference>
<accession>A0ABV5QZX5</accession>
<keyword evidence="1 3" id="KW-0479">Metal-binding</keyword>
<name>A0ABV5QZX5_9ACTN</name>
<keyword evidence="2 3" id="KW-0408">Iron</keyword>
<evidence type="ECO:0000256" key="2">
    <source>
        <dbReference type="ARBA" id="ARBA00023004"/>
    </source>
</evidence>
<keyword evidence="6" id="KW-1185">Reference proteome</keyword>
<protein>
    <recommendedName>
        <fullName evidence="4">Cytochrome c domain-containing protein</fullName>
    </recommendedName>
</protein>
<organism evidence="5 6">
    <name type="scientific">Streptomyces roseoviridis</name>
    <dbReference type="NCBI Taxonomy" id="67361"/>
    <lineage>
        <taxon>Bacteria</taxon>
        <taxon>Bacillati</taxon>
        <taxon>Actinomycetota</taxon>
        <taxon>Actinomycetes</taxon>
        <taxon>Kitasatosporales</taxon>
        <taxon>Streptomycetaceae</taxon>
        <taxon>Streptomyces</taxon>
    </lineage>
</organism>
<proteinExistence type="predicted"/>
<dbReference type="PROSITE" id="PS51007">
    <property type="entry name" value="CYTC"/>
    <property type="match status" value="1"/>
</dbReference>
<reference evidence="5 6" key="1">
    <citation type="submission" date="2024-09" db="EMBL/GenBank/DDBJ databases">
        <authorList>
            <person name="Sun Q."/>
            <person name="Mori K."/>
        </authorList>
    </citation>
    <scope>NUCLEOTIDE SEQUENCE [LARGE SCALE GENOMIC DNA]</scope>
    <source>
        <strain evidence="5 6">JCM 4414</strain>
    </source>
</reference>
<evidence type="ECO:0000256" key="3">
    <source>
        <dbReference type="PROSITE-ProRule" id="PRU00433"/>
    </source>
</evidence>
<feature type="domain" description="Cytochrome c" evidence="4">
    <location>
        <begin position="61"/>
        <end position="158"/>
    </location>
</feature>
<dbReference type="EMBL" id="JBHMCT010000045">
    <property type="protein sequence ID" value="MFB9558613.1"/>
    <property type="molecule type" value="Genomic_DNA"/>
</dbReference>
<keyword evidence="3" id="KW-0349">Heme</keyword>
<evidence type="ECO:0000313" key="6">
    <source>
        <dbReference type="Proteomes" id="UP001589716"/>
    </source>
</evidence>
<sequence>MTPVEHLSVIATRGEGLDVRRRYLVPAGHLQLPGEPTDVHLSLYTWHDRLDGWLVGQALCGRSVEGVPVFGRCATCAGCAGWLPTYEQALGQELAALRSRAEDRTARALAGDTVENGAWFTVWLESRWEWVTSRMTTEQREYAADRVAAYSAYLAELDGEPERKEPDGLRWWRGSAR</sequence>
<comment type="caution">
    <text evidence="5">The sequence shown here is derived from an EMBL/GenBank/DDBJ whole genome shotgun (WGS) entry which is preliminary data.</text>
</comment>